<dbReference type="AlphaFoldDB" id="A0A4C1VD51"/>
<keyword evidence="2" id="KW-1185">Reference proteome</keyword>
<sequence>MRADTLATSASSGSARAALPLLARAVSLPPAAPFARRRRCAQSAARSRRVSQRCRWLRPVCGDTGVLVTRRRPVTAGSPPRSNY</sequence>
<protein>
    <submittedName>
        <fullName evidence="1">Uncharacterized protein</fullName>
    </submittedName>
</protein>
<accession>A0A4C1VD51</accession>
<name>A0A4C1VD51_EUMVA</name>
<organism evidence="1 2">
    <name type="scientific">Eumeta variegata</name>
    <name type="common">Bagworm moth</name>
    <name type="synonym">Eumeta japonica</name>
    <dbReference type="NCBI Taxonomy" id="151549"/>
    <lineage>
        <taxon>Eukaryota</taxon>
        <taxon>Metazoa</taxon>
        <taxon>Ecdysozoa</taxon>
        <taxon>Arthropoda</taxon>
        <taxon>Hexapoda</taxon>
        <taxon>Insecta</taxon>
        <taxon>Pterygota</taxon>
        <taxon>Neoptera</taxon>
        <taxon>Endopterygota</taxon>
        <taxon>Lepidoptera</taxon>
        <taxon>Glossata</taxon>
        <taxon>Ditrysia</taxon>
        <taxon>Tineoidea</taxon>
        <taxon>Psychidae</taxon>
        <taxon>Oiketicinae</taxon>
        <taxon>Eumeta</taxon>
    </lineage>
</organism>
<gene>
    <name evidence="1" type="ORF">EVAR_24729_1</name>
</gene>
<dbReference type="EMBL" id="BGZK01000322">
    <property type="protein sequence ID" value="GBP36726.1"/>
    <property type="molecule type" value="Genomic_DNA"/>
</dbReference>
<evidence type="ECO:0000313" key="2">
    <source>
        <dbReference type="Proteomes" id="UP000299102"/>
    </source>
</evidence>
<comment type="caution">
    <text evidence="1">The sequence shown here is derived from an EMBL/GenBank/DDBJ whole genome shotgun (WGS) entry which is preliminary data.</text>
</comment>
<proteinExistence type="predicted"/>
<dbReference type="Proteomes" id="UP000299102">
    <property type="component" value="Unassembled WGS sequence"/>
</dbReference>
<evidence type="ECO:0000313" key="1">
    <source>
        <dbReference type="EMBL" id="GBP36726.1"/>
    </source>
</evidence>
<reference evidence="1 2" key="1">
    <citation type="journal article" date="2019" name="Commun. Biol.">
        <title>The bagworm genome reveals a unique fibroin gene that provides high tensile strength.</title>
        <authorList>
            <person name="Kono N."/>
            <person name="Nakamura H."/>
            <person name="Ohtoshi R."/>
            <person name="Tomita M."/>
            <person name="Numata K."/>
            <person name="Arakawa K."/>
        </authorList>
    </citation>
    <scope>NUCLEOTIDE SEQUENCE [LARGE SCALE GENOMIC DNA]</scope>
</reference>